<name>A0A347UIR1_9RHOB</name>
<gene>
    <name evidence="1" type="ORF">BAR1_12900</name>
</gene>
<dbReference type="EMBL" id="CP032125">
    <property type="protein sequence ID" value="AXX98739.1"/>
    <property type="molecule type" value="Genomic_DNA"/>
</dbReference>
<evidence type="ECO:0000313" key="1">
    <source>
        <dbReference type="EMBL" id="AXX98739.1"/>
    </source>
</evidence>
<dbReference type="KEGG" id="pamo:BAR1_12900"/>
<proteinExistence type="predicted"/>
<organism evidence="1 2">
    <name type="scientific">Profundibacter amoris</name>
    <dbReference type="NCBI Taxonomy" id="2171755"/>
    <lineage>
        <taxon>Bacteria</taxon>
        <taxon>Pseudomonadati</taxon>
        <taxon>Pseudomonadota</taxon>
        <taxon>Alphaproteobacteria</taxon>
        <taxon>Rhodobacterales</taxon>
        <taxon>Paracoccaceae</taxon>
        <taxon>Profundibacter</taxon>
    </lineage>
</organism>
<evidence type="ECO:0008006" key="3">
    <source>
        <dbReference type="Google" id="ProtNLM"/>
    </source>
</evidence>
<dbReference type="Proteomes" id="UP000261704">
    <property type="component" value="Chromosome"/>
</dbReference>
<sequence length="164" mass="18377">MFFSRDEVSRELVEVSKIQDVEAGVQQAPLNNLTDAAFELLLWDIFGSLRHSKEYYDNATLMVAGADQGRDVWLTRHGDPAGLVQCKRLTSAFSAPEALREVIKFILFAELNPELLKKDLPFKYSLAVSTDPAATTVSFFDSPAQWLTNNDESILGYLNEVICE</sequence>
<dbReference type="OrthoDB" id="8480830at2"/>
<reference evidence="1 2" key="1">
    <citation type="submission" date="2018-09" db="EMBL/GenBank/DDBJ databases">
        <title>Profundibacter amoris BAR1 gen. nov., sp. nov., a new member of the Roseobacter clade isolated at Lokis Castle Vent Field on the Arctic Mid-Oceanic Ridge.</title>
        <authorList>
            <person name="Le Moine Bauer S."/>
            <person name="Sjoeberg A.G."/>
            <person name="L'Haridon S."/>
            <person name="Stokke R."/>
            <person name="Roalkvam I."/>
            <person name="Steen I.H."/>
            <person name="Dahle H."/>
        </authorList>
    </citation>
    <scope>NUCLEOTIDE SEQUENCE [LARGE SCALE GENOMIC DNA]</scope>
    <source>
        <strain evidence="1 2">BAR1</strain>
    </source>
</reference>
<dbReference type="AlphaFoldDB" id="A0A347UIR1"/>
<keyword evidence="2" id="KW-1185">Reference proteome</keyword>
<evidence type="ECO:0000313" key="2">
    <source>
        <dbReference type="Proteomes" id="UP000261704"/>
    </source>
</evidence>
<protein>
    <recommendedName>
        <fullName evidence="3">Restriction endonuclease type IV Mrr domain-containing protein</fullName>
    </recommendedName>
</protein>
<accession>A0A347UIR1</accession>